<protein>
    <submittedName>
        <fullName evidence="4">Uncharacterized protein</fullName>
    </submittedName>
</protein>
<keyword evidence="2" id="KW-0472">Membrane</keyword>
<evidence type="ECO:0000256" key="2">
    <source>
        <dbReference type="SAM" id="Phobius"/>
    </source>
</evidence>
<keyword evidence="2" id="KW-1133">Transmembrane helix</keyword>
<proteinExistence type="predicted"/>
<name>A0A7S3II86_9SPIT</name>
<keyword evidence="1" id="KW-0175">Coiled coil</keyword>
<reference evidence="4" key="1">
    <citation type="submission" date="2021-01" db="EMBL/GenBank/DDBJ databases">
        <authorList>
            <person name="Corre E."/>
            <person name="Pelletier E."/>
            <person name="Niang G."/>
            <person name="Scheremetjew M."/>
            <person name="Finn R."/>
            <person name="Kale V."/>
            <person name="Holt S."/>
            <person name="Cochrane G."/>
            <person name="Meng A."/>
            <person name="Brown T."/>
            <person name="Cohen L."/>
        </authorList>
    </citation>
    <scope>NUCLEOTIDE SEQUENCE</scope>
    <source>
        <strain evidence="4">S3</strain>
    </source>
</reference>
<keyword evidence="2" id="KW-0812">Transmembrane</keyword>
<accession>A0A7S3II86</accession>
<evidence type="ECO:0000256" key="3">
    <source>
        <dbReference type="SAM" id="SignalP"/>
    </source>
</evidence>
<feature type="signal peptide" evidence="3">
    <location>
        <begin position="1"/>
        <end position="17"/>
    </location>
</feature>
<feature type="transmembrane region" description="Helical" evidence="2">
    <location>
        <begin position="119"/>
        <end position="145"/>
    </location>
</feature>
<sequence>MISLFTALFLIVFGVIAYKSAEAYFRNGHKDRRIIELKQLLRLQKKVVKKKEFNAEHLSSVETQCKELFKEHDDLQMHEIYLTVTKAKDNEDGLETLIQQQKKLVELERDHQAKQGYKWYALFLVSIVTGFFLYFVFIPIINYAFVTSKDNSSLMEQLQTFLPSTTFDDVITDDFMVMSWDLNNRDPFILTKNSVKDVERYKQFDQLDKATLLSACNPLYFKPCKEDNGDNSVFISGNAIAESPAMYAFLYATEAGQDPANIAVVSVGSTLERPDKIPEDIGIIEWVTRIESLQGQSKRHSQDYLLNAVLNSYDRNLIKFQFPVSLEFEEELASKKNRLEDMELLKADMINENRMLIEFTMEAIVKERFASSNQC</sequence>
<keyword evidence="3" id="KW-0732">Signal</keyword>
<evidence type="ECO:0000256" key="1">
    <source>
        <dbReference type="SAM" id="Coils"/>
    </source>
</evidence>
<dbReference type="Gene3D" id="3.40.1090.10">
    <property type="entry name" value="Cytosolic phospholipase A2 catalytic domain"/>
    <property type="match status" value="1"/>
</dbReference>
<dbReference type="EMBL" id="HBIH01011493">
    <property type="protein sequence ID" value="CAE0324134.1"/>
    <property type="molecule type" value="Transcribed_RNA"/>
</dbReference>
<dbReference type="AlphaFoldDB" id="A0A7S3II86"/>
<evidence type="ECO:0000313" key="4">
    <source>
        <dbReference type="EMBL" id="CAE0324134.1"/>
    </source>
</evidence>
<organism evidence="4">
    <name type="scientific">Strombidium inclinatum</name>
    <dbReference type="NCBI Taxonomy" id="197538"/>
    <lineage>
        <taxon>Eukaryota</taxon>
        <taxon>Sar</taxon>
        <taxon>Alveolata</taxon>
        <taxon>Ciliophora</taxon>
        <taxon>Intramacronucleata</taxon>
        <taxon>Spirotrichea</taxon>
        <taxon>Oligotrichia</taxon>
        <taxon>Strombidiidae</taxon>
        <taxon>Strombidium</taxon>
    </lineage>
</organism>
<feature type="chain" id="PRO_5031404036" evidence="3">
    <location>
        <begin position="18"/>
        <end position="375"/>
    </location>
</feature>
<feature type="coiled-coil region" evidence="1">
    <location>
        <begin position="325"/>
        <end position="352"/>
    </location>
</feature>
<gene>
    <name evidence="4" type="ORF">SINC0208_LOCUS4720</name>
</gene>